<protein>
    <submittedName>
        <fullName evidence="2">Uncharacterized protein</fullName>
    </submittedName>
</protein>
<reference evidence="2 3" key="1">
    <citation type="submission" date="2024-05" db="EMBL/GenBank/DDBJ databases">
        <title>Genome sequencing and assembly of Indian major carp, Cirrhinus mrigala (Hamilton, 1822).</title>
        <authorList>
            <person name="Mohindra V."/>
            <person name="Chowdhury L.M."/>
            <person name="Lal K."/>
            <person name="Jena J.K."/>
        </authorList>
    </citation>
    <scope>NUCLEOTIDE SEQUENCE [LARGE SCALE GENOMIC DNA]</scope>
    <source>
        <strain evidence="2">CM1030</strain>
        <tissue evidence="2">Blood</tissue>
    </source>
</reference>
<proteinExistence type="predicted"/>
<comment type="caution">
    <text evidence="2">The sequence shown here is derived from an EMBL/GenBank/DDBJ whole genome shotgun (WGS) entry which is preliminary data.</text>
</comment>
<dbReference type="EMBL" id="JAMKFB020000323">
    <property type="protein sequence ID" value="KAL0149734.1"/>
    <property type="molecule type" value="Genomic_DNA"/>
</dbReference>
<evidence type="ECO:0000313" key="3">
    <source>
        <dbReference type="Proteomes" id="UP001529510"/>
    </source>
</evidence>
<organism evidence="2 3">
    <name type="scientific">Cirrhinus mrigala</name>
    <name type="common">Mrigala</name>
    <dbReference type="NCBI Taxonomy" id="683832"/>
    <lineage>
        <taxon>Eukaryota</taxon>
        <taxon>Metazoa</taxon>
        <taxon>Chordata</taxon>
        <taxon>Craniata</taxon>
        <taxon>Vertebrata</taxon>
        <taxon>Euteleostomi</taxon>
        <taxon>Actinopterygii</taxon>
        <taxon>Neopterygii</taxon>
        <taxon>Teleostei</taxon>
        <taxon>Ostariophysi</taxon>
        <taxon>Cypriniformes</taxon>
        <taxon>Cyprinidae</taxon>
        <taxon>Labeoninae</taxon>
        <taxon>Labeonini</taxon>
        <taxon>Cirrhinus</taxon>
    </lineage>
</organism>
<feature type="region of interest" description="Disordered" evidence="1">
    <location>
        <begin position="1"/>
        <end position="78"/>
    </location>
</feature>
<keyword evidence="3" id="KW-1185">Reference proteome</keyword>
<sequence>MILGWRQPTRHIHHHNPPKPPTTSPSSGRRPHGSATFLSQAPAVGVGGESSPGNYLLQRTGPGTEKPEVSRQPQTNRR</sequence>
<feature type="compositionally biased region" description="Basic residues" evidence="1">
    <location>
        <begin position="8"/>
        <end position="17"/>
    </location>
</feature>
<accession>A0ABD0MIR6</accession>
<dbReference type="Proteomes" id="UP001529510">
    <property type="component" value="Unassembled WGS sequence"/>
</dbReference>
<feature type="non-terminal residue" evidence="2">
    <location>
        <position position="78"/>
    </location>
</feature>
<name>A0ABD0MIR6_CIRMR</name>
<evidence type="ECO:0000256" key="1">
    <source>
        <dbReference type="SAM" id="MobiDB-lite"/>
    </source>
</evidence>
<dbReference type="AlphaFoldDB" id="A0ABD0MIR6"/>
<evidence type="ECO:0000313" key="2">
    <source>
        <dbReference type="EMBL" id="KAL0149734.1"/>
    </source>
</evidence>
<gene>
    <name evidence="2" type="ORF">M9458_054924</name>
</gene>